<accession>A0A8E2EJF3</accession>
<evidence type="ECO:0000313" key="2">
    <source>
        <dbReference type="Proteomes" id="UP000250266"/>
    </source>
</evidence>
<keyword evidence="2" id="KW-1185">Reference proteome</keyword>
<dbReference type="AlphaFoldDB" id="A0A8E2EJF3"/>
<gene>
    <name evidence="1" type="ORF">K432DRAFT_86757</name>
</gene>
<dbReference type="OrthoDB" id="5428038at2759"/>
<name>A0A8E2EJF3_9PEZI</name>
<reference evidence="1 2" key="1">
    <citation type="journal article" date="2016" name="Nat. Commun.">
        <title>Ectomycorrhizal ecology is imprinted in the genome of the dominant symbiotic fungus Cenococcum geophilum.</title>
        <authorList>
            <consortium name="DOE Joint Genome Institute"/>
            <person name="Peter M."/>
            <person name="Kohler A."/>
            <person name="Ohm R.A."/>
            <person name="Kuo A."/>
            <person name="Krutzmann J."/>
            <person name="Morin E."/>
            <person name="Arend M."/>
            <person name="Barry K.W."/>
            <person name="Binder M."/>
            <person name="Choi C."/>
            <person name="Clum A."/>
            <person name="Copeland A."/>
            <person name="Grisel N."/>
            <person name="Haridas S."/>
            <person name="Kipfer T."/>
            <person name="LaButti K."/>
            <person name="Lindquist E."/>
            <person name="Lipzen A."/>
            <person name="Maire R."/>
            <person name="Meier B."/>
            <person name="Mihaltcheva S."/>
            <person name="Molinier V."/>
            <person name="Murat C."/>
            <person name="Poggeler S."/>
            <person name="Quandt C.A."/>
            <person name="Sperisen C."/>
            <person name="Tritt A."/>
            <person name="Tisserant E."/>
            <person name="Crous P.W."/>
            <person name="Henrissat B."/>
            <person name="Nehls U."/>
            <person name="Egli S."/>
            <person name="Spatafora J.W."/>
            <person name="Grigoriev I.V."/>
            <person name="Martin F.M."/>
        </authorList>
    </citation>
    <scope>NUCLEOTIDE SEQUENCE [LARGE SCALE GENOMIC DNA]</scope>
    <source>
        <strain evidence="1 2">CBS 459.81</strain>
    </source>
</reference>
<protein>
    <submittedName>
        <fullName evidence="1">Uncharacterized protein</fullName>
    </submittedName>
</protein>
<organism evidence="1 2">
    <name type="scientific">Lepidopterella palustris CBS 459.81</name>
    <dbReference type="NCBI Taxonomy" id="1314670"/>
    <lineage>
        <taxon>Eukaryota</taxon>
        <taxon>Fungi</taxon>
        <taxon>Dikarya</taxon>
        <taxon>Ascomycota</taxon>
        <taxon>Pezizomycotina</taxon>
        <taxon>Dothideomycetes</taxon>
        <taxon>Pleosporomycetidae</taxon>
        <taxon>Mytilinidiales</taxon>
        <taxon>Argynnaceae</taxon>
        <taxon>Lepidopterella</taxon>
    </lineage>
</organism>
<dbReference type="EMBL" id="KV744828">
    <property type="protein sequence ID" value="OCK84911.1"/>
    <property type="molecule type" value="Genomic_DNA"/>
</dbReference>
<sequence length="124" mass="13205">MPTPAIACHRAAGRIASPSADYVWITDDILADAFHHFLRTSSSSQRRYGSNVPGPMEARRRASKRRIACLATSGGGGGVDLSFGALLGLGTSRPPSWRYEPPSNLKLKGPLNPCMSLPVSVSVQ</sequence>
<evidence type="ECO:0000313" key="1">
    <source>
        <dbReference type="EMBL" id="OCK84911.1"/>
    </source>
</evidence>
<proteinExistence type="predicted"/>
<dbReference type="Proteomes" id="UP000250266">
    <property type="component" value="Unassembled WGS sequence"/>
</dbReference>